<dbReference type="EMBL" id="LFNT01000009">
    <property type="protein sequence ID" value="KMS75223.1"/>
    <property type="molecule type" value="Genomic_DNA"/>
</dbReference>
<dbReference type="Proteomes" id="UP000037432">
    <property type="component" value="Unassembled WGS sequence"/>
</dbReference>
<dbReference type="InterPro" id="IPR035936">
    <property type="entry name" value="BB2672"/>
</dbReference>
<proteinExistence type="predicted"/>
<dbReference type="SUPFAM" id="SSF160519">
    <property type="entry name" value="BB2672-like"/>
    <property type="match status" value="1"/>
</dbReference>
<dbReference type="Gene3D" id="3.30.1330.110">
    <property type="entry name" value="BB2672"/>
    <property type="match status" value="1"/>
</dbReference>
<reference evidence="1 2" key="1">
    <citation type="submission" date="2015-06" db="EMBL/GenBank/DDBJ databases">
        <authorList>
            <person name="Ju K.-S."/>
            <person name="Doroghazi J.R."/>
            <person name="Metcalf W.W."/>
        </authorList>
    </citation>
    <scope>NUCLEOTIDE SEQUENCE [LARGE SCALE GENOMIC DNA]</scope>
    <source>
        <strain evidence="1 2">NRRL 3414</strain>
    </source>
</reference>
<evidence type="ECO:0000313" key="1">
    <source>
        <dbReference type="EMBL" id="KMS75223.1"/>
    </source>
</evidence>
<gene>
    <name evidence="1" type="ORF">ACM01_11350</name>
</gene>
<dbReference type="Pfam" id="PF06684">
    <property type="entry name" value="AA_synth"/>
    <property type="match status" value="1"/>
</dbReference>
<dbReference type="AlphaFoldDB" id="A0A0J7ZJ90"/>
<name>A0A0J7ZJ90_STRVR</name>
<dbReference type="OrthoDB" id="4806613at2"/>
<dbReference type="RefSeq" id="WP_048581014.1">
    <property type="nucleotide sequence ID" value="NZ_LFNT01000009.1"/>
</dbReference>
<evidence type="ECO:0000313" key="2">
    <source>
        <dbReference type="Proteomes" id="UP000037432"/>
    </source>
</evidence>
<accession>A0A0J7ZJ90</accession>
<dbReference type="PATRIC" id="fig|1938.3.peg.2271"/>
<organism evidence="1 2">
    <name type="scientific">Streptomyces viridochromogenes</name>
    <dbReference type="NCBI Taxonomy" id="1938"/>
    <lineage>
        <taxon>Bacteria</taxon>
        <taxon>Bacillati</taxon>
        <taxon>Actinomycetota</taxon>
        <taxon>Actinomycetes</taxon>
        <taxon>Kitasatosporales</taxon>
        <taxon>Streptomycetaceae</taxon>
        <taxon>Streptomyces</taxon>
    </lineage>
</organism>
<evidence type="ECO:0008006" key="3">
    <source>
        <dbReference type="Google" id="ProtNLM"/>
    </source>
</evidence>
<dbReference type="InterPro" id="IPR009569">
    <property type="entry name" value="AA_synth_put"/>
</dbReference>
<protein>
    <recommendedName>
        <fullName evidence="3">Peptide synthetase</fullName>
    </recommendedName>
</protein>
<sequence length="190" mass="20363">MTLRIRKILTVREETRSEGGQDADRPLVKAAAIAVLSNPYAGRPYSHDLAAITDDNYELGHLLAATAAQTLGLEVEGYGKASLVGVNGEIEHGVAHKIGEFGKGVRDAVGGEAWISSVSKRCGPGLQIDVPLAYKDEIWVRSHYDAFTLFVPDAPLADEVAVIVAVSSRGRLNDRVGGMTVEDVKNQEKP</sequence>
<comment type="caution">
    <text evidence="1">The sequence shown here is derived from an EMBL/GenBank/DDBJ whole genome shotgun (WGS) entry which is preliminary data.</text>
</comment>